<evidence type="ECO:0000256" key="3">
    <source>
        <dbReference type="SAM" id="MobiDB-lite"/>
    </source>
</evidence>
<protein>
    <recommendedName>
        <fullName evidence="4">N-acetyltransferase domain-containing protein</fullName>
    </recommendedName>
</protein>
<name>A0A0A0NCP0_STRRN</name>
<proteinExistence type="predicted"/>
<evidence type="ECO:0000313" key="5">
    <source>
        <dbReference type="EMBL" id="RLV75674.1"/>
    </source>
</evidence>
<organism evidence="5 6">
    <name type="scientific">Streptomyces rapamycinicus (strain ATCC 29253 / DSM 41530 / NRRL 5491 / AYB-994)</name>
    <name type="common">Streptomyces hygroscopicus (strain ATCC 29253)</name>
    <dbReference type="NCBI Taxonomy" id="1343740"/>
    <lineage>
        <taxon>Bacteria</taxon>
        <taxon>Bacillati</taxon>
        <taxon>Actinomycetota</taxon>
        <taxon>Actinomycetes</taxon>
        <taxon>Kitasatosporales</taxon>
        <taxon>Streptomycetaceae</taxon>
        <taxon>Streptomyces</taxon>
        <taxon>Streptomyces violaceusniger group</taxon>
    </lineage>
</organism>
<dbReference type="InterPro" id="IPR000182">
    <property type="entry name" value="GNAT_dom"/>
</dbReference>
<accession>A0A0A0NCP0</accession>
<dbReference type="CDD" id="cd04301">
    <property type="entry name" value="NAT_SF"/>
    <property type="match status" value="1"/>
</dbReference>
<comment type="caution">
    <text evidence="5">The sequence shown here is derived from an EMBL/GenBank/DDBJ whole genome shotgun (WGS) entry which is preliminary data.</text>
</comment>
<dbReference type="GO" id="GO:0016747">
    <property type="term" value="F:acyltransferase activity, transferring groups other than amino-acyl groups"/>
    <property type="evidence" value="ECO:0007669"/>
    <property type="project" value="InterPro"/>
</dbReference>
<dbReference type="STRING" id="1343740.M271_02895"/>
<dbReference type="InterPro" id="IPR050832">
    <property type="entry name" value="Bact_Acetyltransf"/>
</dbReference>
<reference evidence="5 6" key="1">
    <citation type="journal article" date="2018" name="J. Biol. Chem.">
        <title>Discovery of the actinoplanic acid pathway in Streptomyces rapamycinicus reveals a genetically conserved synergism with rapamycin.</title>
        <authorList>
            <person name="Mrak P."/>
            <person name="Krastel P."/>
            <person name="Pivk Lukancic P."/>
            <person name="Tao J."/>
            <person name="Pistorius D."/>
            <person name="Moore C.M."/>
        </authorList>
    </citation>
    <scope>NUCLEOTIDE SEQUENCE [LARGE SCALE GENOMIC DNA]</scope>
    <source>
        <strain evidence="5 6">NRRL 5491</strain>
    </source>
</reference>
<dbReference type="HOGENOM" id="CLU_013985_11_8_11"/>
<dbReference type="KEGG" id="src:M271_02895"/>
<feature type="compositionally biased region" description="Low complexity" evidence="3">
    <location>
        <begin position="22"/>
        <end position="34"/>
    </location>
</feature>
<evidence type="ECO:0000313" key="6">
    <source>
        <dbReference type="Proteomes" id="UP000281594"/>
    </source>
</evidence>
<evidence type="ECO:0000256" key="2">
    <source>
        <dbReference type="ARBA" id="ARBA00023315"/>
    </source>
</evidence>
<feature type="region of interest" description="Disordered" evidence="3">
    <location>
        <begin position="1"/>
        <end position="45"/>
    </location>
</feature>
<feature type="domain" description="N-acetyltransferase" evidence="4">
    <location>
        <begin position="54"/>
        <end position="200"/>
    </location>
</feature>
<dbReference type="eggNOG" id="COG0456">
    <property type="taxonomic scope" value="Bacteria"/>
</dbReference>
<dbReference type="Proteomes" id="UP000281594">
    <property type="component" value="Unassembled WGS sequence"/>
</dbReference>
<dbReference type="InterPro" id="IPR016181">
    <property type="entry name" value="Acyl_CoA_acyltransferase"/>
</dbReference>
<dbReference type="SUPFAM" id="SSF55729">
    <property type="entry name" value="Acyl-CoA N-acyltransferases (Nat)"/>
    <property type="match status" value="1"/>
</dbReference>
<keyword evidence="2" id="KW-0012">Acyltransferase</keyword>
<sequence>MTARQLVCVGSEEPHASHEETTVTNTTHVTASPTGNPASHPAPTSPNRVRWAAVGWDDPAAAELRALMDTEIKPRYAAFGPRPHLPPPPTAGEMAVTWVAFTGSGEPVATASLRALPGDRWEIKRVFVRAGHRGRGLAAAALAAVEASAAERGVAELMLQTGVRQPEAAALYAREGWYRIPPYPPYSRDPYSVCFAKWLPATGRAERGGHA</sequence>
<dbReference type="PANTHER" id="PTHR43877">
    <property type="entry name" value="AMINOALKYLPHOSPHONATE N-ACETYLTRANSFERASE-RELATED-RELATED"/>
    <property type="match status" value="1"/>
</dbReference>
<dbReference type="PROSITE" id="PS51186">
    <property type="entry name" value="GNAT"/>
    <property type="match status" value="1"/>
</dbReference>
<dbReference type="Gene3D" id="3.40.630.30">
    <property type="match status" value="1"/>
</dbReference>
<dbReference type="EMBL" id="QYCY01000002">
    <property type="protein sequence ID" value="RLV75674.1"/>
    <property type="molecule type" value="Genomic_DNA"/>
</dbReference>
<evidence type="ECO:0000259" key="4">
    <source>
        <dbReference type="PROSITE" id="PS51186"/>
    </source>
</evidence>
<keyword evidence="1" id="KW-0808">Transferase</keyword>
<dbReference type="Pfam" id="PF00583">
    <property type="entry name" value="Acetyltransf_1"/>
    <property type="match status" value="1"/>
</dbReference>
<dbReference type="AlphaFoldDB" id="A0A0A0NCP0"/>
<evidence type="ECO:0000256" key="1">
    <source>
        <dbReference type="ARBA" id="ARBA00022679"/>
    </source>
</evidence>
<gene>
    <name evidence="5" type="ORF">D3C57_140650</name>
</gene>
<feature type="compositionally biased region" description="Basic and acidic residues" evidence="3">
    <location>
        <begin position="12"/>
        <end position="21"/>
    </location>
</feature>
<dbReference type="PANTHER" id="PTHR43877:SF2">
    <property type="entry name" value="AMINOALKYLPHOSPHONATE N-ACETYLTRANSFERASE-RELATED"/>
    <property type="match status" value="1"/>
</dbReference>